<evidence type="ECO:0008006" key="3">
    <source>
        <dbReference type="Google" id="ProtNLM"/>
    </source>
</evidence>
<evidence type="ECO:0000313" key="1">
    <source>
        <dbReference type="EMBL" id="QEG24682.1"/>
    </source>
</evidence>
<proteinExistence type="predicted"/>
<dbReference type="RefSeq" id="WP_075083755.1">
    <property type="nucleotide sequence ID" value="NZ_CP042912.1"/>
</dbReference>
<name>A0A5B9PJ28_9BACT</name>
<dbReference type="SUPFAM" id="SSF69754">
    <property type="entry name" value="Ribosome binding protein Y (YfiA homologue)"/>
    <property type="match status" value="1"/>
</dbReference>
<dbReference type="KEGG" id="mff:MFFC18_46030"/>
<dbReference type="STRING" id="980251.GCA_001642875_00966"/>
<evidence type="ECO:0000313" key="2">
    <source>
        <dbReference type="Proteomes" id="UP000322214"/>
    </source>
</evidence>
<dbReference type="Proteomes" id="UP000322214">
    <property type="component" value="Chromosome"/>
</dbReference>
<reference evidence="1 2" key="1">
    <citation type="submission" date="2019-08" db="EMBL/GenBank/DDBJ databases">
        <title>Deep-cultivation of Planctomycetes and their phenomic and genomic characterization uncovers novel biology.</title>
        <authorList>
            <person name="Wiegand S."/>
            <person name="Jogler M."/>
            <person name="Boedeker C."/>
            <person name="Pinto D."/>
            <person name="Vollmers J."/>
            <person name="Rivas-Marin E."/>
            <person name="Kohn T."/>
            <person name="Peeters S.H."/>
            <person name="Heuer A."/>
            <person name="Rast P."/>
            <person name="Oberbeckmann S."/>
            <person name="Bunk B."/>
            <person name="Jeske O."/>
            <person name="Meyerdierks A."/>
            <person name="Storesund J.E."/>
            <person name="Kallscheuer N."/>
            <person name="Luecker S."/>
            <person name="Lage O.M."/>
            <person name="Pohl T."/>
            <person name="Merkel B.J."/>
            <person name="Hornburger P."/>
            <person name="Mueller R.-W."/>
            <person name="Bruemmer F."/>
            <person name="Labrenz M."/>
            <person name="Spormann A.M."/>
            <person name="Op den Camp H."/>
            <person name="Overmann J."/>
            <person name="Amann R."/>
            <person name="Jetten M.S.M."/>
            <person name="Mascher T."/>
            <person name="Medema M.H."/>
            <person name="Devos D.P."/>
            <person name="Kaster A.-K."/>
            <person name="Ovreas L."/>
            <person name="Rohde M."/>
            <person name="Galperin M.Y."/>
            <person name="Jogler C."/>
        </authorList>
    </citation>
    <scope>NUCLEOTIDE SEQUENCE [LARGE SCALE GENOMIC DNA]</scope>
    <source>
        <strain evidence="1 2">FC18</strain>
    </source>
</reference>
<dbReference type="Gene3D" id="3.30.160.100">
    <property type="entry name" value="Ribosome hibernation promotion factor-like"/>
    <property type="match status" value="1"/>
</dbReference>
<dbReference type="EMBL" id="CP042912">
    <property type="protein sequence ID" value="QEG24682.1"/>
    <property type="molecule type" value="Genomic_DNA"/>
</dbReference>
<sequence>MKFFLNDKQRLLGEAAIERAENRVYAAFSKYGDSVKSIEITVQDVNGPRGGVDKVCRVLVRLRRRKDIVVTVNDASVSKIIPAAIERAARSVGRQVNRREYRIQPTGRLALKA</sequence>
<dbReference type="AlphaFoldDB" id="A0A5B9PJ28"/>
<gene>
    <name evidence="1" type="ORF">MFFC18_46030</name>
</gene>
<organism evidence="1 2">
    <name type="scientific">Mariniblastus fucicola</name>
    <dbReference type="NCBI Taxonomy" id="980251"/>
    <lineage>
        <taxon>Bacteria</taxon>
        <taxon>Pseudomonadati</taxon>
        <taxon>Planctomycetota</taxon>
        <taxon>Planctomycetia</taxon>
        <taxon>Pirellulales</taxon>
        <taxon>Pirellulaceae</taxon>
        <taxon>Mariniblastus</taxon>
    </lineage>
</organism>
<dbReference type="InterPro" id="IPR036567">
    <property type="entry name" value="RHF-like"/>
</dbReference>
<protein>
    <recommendedName>
        <fullName evidence="3">Sigma 54 modulation protein / S30EA ribosomal protein</fullName>
    </recommendedName>
</protein>
<keyword evidence="2" id="KW-1185">Reference proteome</keyword>
<accession>A0A5B9PJ28</accession>